<evidence type="ECO:0000313" key="1">
    <source>
        <dbReference type="EMBL" id="TDQ77159.1"/>
    </source>
</evidence>
<organism evidence="1 2">
    <name type="scientific">Sphingobacterium yanglingense</name>
    <dbReference type="NCBI Taxonomy" id="1437280"/>
    <lineage>
        <taxon>Bacteria</taxon>
        <taxon>Pseudomonadati</taxon>
        <taxon>Bacteroidota</taxon>
        <taxon>Sphingobacteriia</taxon>
        <taxon>Sphingobacteriales</taxon>
        <taxon>Sphingobacteriaceae</taxon>
        <taxon>Sphingobacterium</taxon>
    </lineage>
</organism>
<keyword evidence="2" id="KW-1185">Reference proteome</keyword>
<dbReference type="OrthoDB" id="714306at2"/>
<reference evidence="1 2" key="1">
    <citation type="submission" date="2019-03" db="EMBL/GenBank/DDBJ databases">
        <title>Genomic Encyclopedia of Archaeal and Bacterial Type Strains, Phase II (KMG-II): from individual species to whole genera.</title>
        <authorList>
            <person name="Goeker M."/>
        </authorList>
    </citation>
    <scope>NUCLEOTIDE SEQUENCE [LARGE SCALE GENOMIC DNA]</scope>
    <source>
        <strain evidence="1 2">DSM 28353</strain>
    </source>
</reference>
<name>A0A4R6WC89_9SPHI</name>
<evidence type="ECO:0008006" key="3">
    <source>
        <dbReference type="Google" id="ProtNLM"/>
    </source>
</evidence>
<accession>A0A4R6WC89</accession>
<dbReference type="AlphaFoldDB" id="A0A4R6WC89"/>
<gene>
    <name evidence="1" type="ORF">CLV99_2557</name>
</gene>
<sequence length="200" mass="23397">MTVFLKRIFSKEKIKLDDAIAAEARLSLEQSKLDKELVLAHFKNEPPIPSDLGGYLQDVLQLGNDSRISLTDELRNLERYIGLYCQYRKQDIQVLCDFPLPGDFDRIAPFILFPLIQNAFHYGYHIDAKYPVRVRGRLIGKIFTLEVSNRINHYVADQRDTDVIQFFRSRLDYEYPNNYDFILNSNSNIFKASLRLELVD</sequence>
<dbReference type="RefSeq" id="WP_133584802.1">
    <property type="nucleotide sequence ID" value="NZ_SNYV01000014.1"/>
</dbReference>
<dbReference type="EMBL" id="SNYV01000014">
    <property type="protein sequence ID" value="TDQ77159.1"/>
    <property type="molecule type" value="Genomic_DNA"/>
</dbReference>
<evidence type="ECO:0000313" key="2">
    <source>
        <dbReference type="Proteomes" id="UP000295292"/>
    </source>
</evidence>
<comment type="caution">
    <text evidence="1">The sequence shown here is derived from an EMBL/GenBank/DDBJ whole genome shotgun (WGS) entry which is preliminary data.</text>
</comment>
<dbReference type="Proteomes" id="UP000295292">
    <property type="component" value="Unassembled WGS sequence"/>
</dbReference>
<protein>
    <recommendedName>
        <fullName evidence="3">Histidine kinase</fullName>
    </recommendedName>
</protein>
<proteinExistence type="predicted"/>